<evidence type="ECO:0000313" key="2">
    <source>
        <dbReference type="Proteomes" id="UP000189670"/>
    </source>
</evidence>
<dbReference type="AlphaFoldDB" id="A0A1V1NTS4"/>
<evidence type="ECO:0000313" key="1">
    <source>
        <dbReference type="EMBL" id="ETR65975.1"/>
    </source>
</evidence>
<dbReference type="EMBL" id="ATBP01002332">
    <property type="protein sequence ID" value="ETR65975.1"/>
    <property type="molecule type" value="Genomic_DNA"/>
</dbReference>
<reference evidence="2" key="1">
    <citation type="submission" date="2012-11" db="EMBL/GenBank/DDBJ databases">
        <authorList>
            <person name="Lucero-Rivera Y.E."/>
            <person name="Tovar-Ramirez D."/>
        </authorList>
    </citation>
    <scope>NUCLEOTIDE SEQUENCE [LARGE SCALE GENOMIC DNA]</scope>
    <source>
        <strain evidence="2">Araruama</strain>
    </source>
</reference>
<accession>A0A1V1NTS4</accession>
<comment type="caution">
    <text evidence="1">The sequence shown here is derived from an EMBL/GenBank/DDBJ whole genome shotgun (WGS) entry which is preliminary data.</text>
</comment>
<name>A0A1V1NTS4_9BACT</name>
<proteinExistence type="predicted"/>
<dbReference type="Proteomes" id="UP000189670">
    <property type="component" value="Unassembled WGS sequence"/>
</dbReference>
<organism evidence="1 2">
    <name type="scientific">Candidatus Magnetoglobus multicellularis str. Araruama</name>
    <dbReference type="NCBI Taxonomy" id="890399"/>
    <lineage>
        <taxon>Bacteria</taxon>
        <taxon>Pseudomonadati</taxon>
        <taxon>Thermodesulfobacteriota</taxon>
        <taxon>Desulfobacteria</taxon>
        <taxon>Desulfobacterales</taxon>
        <taxon>Desulfobacteraceae</taxon>
        <taxon>Candidatus Magnetoglobus</taxon>
    </lineage>
</organism>
<gene>
    <name evidence="1" type="ORF">OMM_13429</name>
</gene>
<protein>
    <submittedName>
        <fullName evidence="1">Uncharacterized protein</fullName>
    </submittedName>
</protein>
<sequence>MNDFSTHEKGLIRDYKNTIDILENSVSGIRFINDCCQRKIAVKGYYLLQQNETRRKTVAKKVESTLQALIHANDTLAKHLDNKKLSDLSDLDALTLTIKDLTESIKVISK</sequence>